<dbReference type="Proteomes" id="UP000240400">
    <property type="component" value="Unassembled WGS sequence"/>
</dbReference>
<evidence type="ECO:0000256" key="1">
    <source>
        <dbReference type="SAM" id="Phobius"/>
    </source>
</evidence>
<organism evidence="2 3">
    <name type="scientific">Staphylococcus nepalensis</name>
    <dbReference type="NCBI Taxonomy" id="214473"/>
    <lineage>
        <taxon>Bacteria</taxon>
        <taxon>Bacillati</taxon>
        <taxon>Bacillota</taxon>
        <taxon>Bacilli</taxon>
        <taxon>Bacillales</taxon>
        <taxon>Staphylococcaceae</taxon>
        <taxon>Staphylococcus</taxon>
    </lineage>
</organism>
<protein>
    <recommendedName>
        <fullName evidence="4">Type I toxin-antitoxin system Fst family toxin</fullName>
    </recommendedName>
</protein>
<dbReference type="AlphaFoldDB" id="A0A2T4S806"/>
<keyword evidence="1" id="KW-0812">Transmembrane</keyword>
<comment type="caution">
    <text evidence="2">The sequence shown here is derived from an EMBL/GenBank/DDBJ whole genome shotgun (WGS) entry which is preliminary data.</text>
</comment>
<evidence type="ECO:0008006" key="4">
    <source>
        <dbReference type="Google" id="ProtNLM"/>
    </source>
</evidence>
<keyword evidence="1" id="KW-1133">Transmembrane helix</keyword>
<evidence type="ECO:0000313" key="3">
    <source>
        <dbReference type="Proteomes" id="UP000240400"/>
    </source>
</evidence>
<evidence type="ECO:0000313" key="2">
    <source>
        <dbReference type="EMBL" id="PTK57816.1"/>
    </source>
</evidence>
<dbReference type="EMBL" id="PZHR01000088">
    <property type="protein sequence ID" value="PTK57816.1"/>
    <property type="molecule type" value="Genomic_DNA"/>
</dbReference>
<accession>A0A2T4S806</accession>
<feature type="transmembrane region" description="Helical" evidence="1">
    <location>
        <begin position="6"/>
        <end position="25"/>
    </location>
</feature>
<keyword evidence="1" id="KW-0472">Membrane</keyword>
<gene>
    <name evidence="2" type="ORF">BUZ61_11780</name>
</gene>
<name>A0A2T4S806_9STAP</name>
<dbReference type="NCBIfam" id="NF033608">
    <property type="entry name" value="type_I_tox_Fst"/>
    <property type="match status" value="1"/>
</dbReference>
<dbReference type="OrthoDB" id="2399875at2"/>
<sequence length="30" mass="3505">MFDVLVHILEAALSGCIVAYFAYWLHHRND</sequence>
<dbReference type="RefSeq" id="WP_107644502.1">
    <property type="nucleotide sequence ID" value="NZ_JBCLTV010000013.1"/>
</dbReference>
<proteinExistence type="predicted"/>
<reference evidence="2 3" key="1">
    <citation type="journal article" date="2016" name="Front. Microbiol.">
        <title>Comprehensive Phylogenetic Analysis of Bovine Non-aureus Staphylococci Species Based on Whole-Genome Sequencing.</title>
        <authorList>
            <person name="Naushad S."/>
            <person name="Barkema H.W."/>
            <person name="Luby C."/>
            <person name="Condas L.A."/>
            <person name="Nobrega D.B."/>
            <person name="Carson D.A."/>
            <person name="De Buck J."/>
        </authorList>
    </citation>
    <scope>NUCLEOTIDE SEQUENCE [LARGE SCALE GENOMIC DNA]</scope>
    <source>
        <strain evidence="2 3">SNUC 4337</strain>
    </source>
</reference>